<dbReference type="SUPFAM" id="SSF103473">
    <property type="entry name" value="MFS general substrate transporter"/>
    <property type="match status" value="1"/>
</dbReference>
<dbReference type="Pfam" id="PF07690">
    <property type="entry name" value="MFS_1"/>
    <property type="match status" value="1"/>
</dbReference>
<evidence type="ECO:0000313" key="8">
    <source>
        <dbReference type="EMBL" id="KRN66237.1"/>
    </source>
</evidence>
<dbReference type="PATRIC" id="fig|319652.3.peg.1505"/>
<comment type="caution">
    <text evidence="8">The sequence shown here is derived from an EMBL/GenBank/DDBJ whole genome shotgun (WGS) entry which is preliminary data.</text>
</comment>
<evidence type="ECO:0000256" key="3">
    <source>
        <dbReference type="ARBA" id="ARBA00022692"/>
    </source>
</evidence>
<dbReference type="EMBL" id="JQBR01000005">
    <property type="protein sequence ID" value="KRN66237.1"/>
    <property type="molecule type" value="Genomic_DNA"/>
</dbReference>
<keyword evidence="5 6" id="KW-0472">Membrane</keyword>
<dbReference type="STRING" id="319652.IV80_GL001487"/>
<gene>
    <name evidence="8" type="ORF">IV80_GL001487</name>
</gene>
<dbReference type="PROSITE" id="PS50850">
    <property type="entry name" value="MFS"/>
    <property type="match status" value="1"/>
</dbReference>
<dbReference type="RefSeq" id="WP_057750948.1">
    <property type="nucleotide sequence ID" value="NZ_BJVH01000005.1"/>
</dbReference>
<dbReference type="InterPro" id="IPR020846">
    <property type="entry name" value="MFS_dom"/>
</dbReference>
<dbReference type="InterPro" id="IPR011701">
    <property type="entry name" value="MFS"/>
</dbReference>
<feature type="transmembrane region" description="Helical" evidence="6">
    <location>
        <begin position="21"/>
        <end position="38"/>
    </location>
</feature>
<dbReference type="PANTHER" id="PTHR23530">
    <property type="entry name" value="TRANSPORT PROTEIN-RELATED"/>
    <property type="match status" value="1"/>
</dbReference>
<dbReference type="Gene3D" id="1.20.1250.20">
    <property type="entry name" value="MFS general substrate transporter like domains"/>
    <property type="match status" value="1"/>
</dbReference>
<evidence type="ECO:0000256" key="1">
    <source>
        <dbReference type="ARBA" id="ARBA00004651"/>
    </source>
</evidence>
<feature type="transmembrane region" description="Helical" evidence="6">
    <location>
        <begin position="254"/>
        <end position="274"/>
    </location>
</feature>
<dbReference type="AlphaFoldDB" id="A0A0R2IX29"/>
<organism evidence="8 9">
    <name type="scientific">Pediococcus cellicola</name>
    <dbReference type="NCBI Taxonomy" id="319652"/>
    <lineage>
        <taxon>Bacteria</taxon>
        <taxon>Bacillati</taxon>
        <taxon>Bacillota</taxon>
        <taxon>Bacilli</taxon>
        <taxon>Lactobacillales</taxon>
        <taxon>Lactobacillaceae</taxon>
        <taxon>Pediococcus</taxon>
    </lineage>
</organism>
<name>A0A0R2IX29_9LACO</name>
<keyword evidence="3 6" id="KW-0812">Transmembrane</keyword>
<feature type="transmembrane region" description="Helical" evidence="6">
    <location>
        <begin position="167"/>
        <end position="185"/>
    </location>
</feature>
<proteinExistence type="predicted"/>
<keyword evidence="2" id="KW-0813">Transport</keyword>
<feature type="domain" description="Major facilitator superfamily (MFS) profile" evidence="7">
    <location>
        <begin position="1"/>
        <end position="398"/>
    </location>
</feature>
<feature type="transmembrane region" description="Helical" evidence="6">
    <location>
        <begin position="44"/>
        <end position="61"/>
    </location>
</feature>
<dbReference type="GO" id="GO:0005886">
    <property type="term" value="C:plasma membrane"/>
    <property type="evidence" value="ECO:0007669"/>
    <property type="project" value="UniProtKB-SubCell"/>
</dbReference>
<sequence>METKINHDFSIKRTIHANYHYSFWAFFSITSLWVIYLTQHGMSLIQVGLLESIFHIASLLFEVPSGTLADRFAYKTVLIMGRIMAIISGLLFLSGSGFWWFALAFIIQAFSYNLNSGTNEALIFETLKSAHLEKSYLKITANLNAIYELADMLGLIIAGFFVHWHFALTYVIYILTSFLAIIAILRMREPQDTQPASNNEPTTSFADIVSTSWRFLNTHHLIAALMLFLACYQAIGTTYFFYFQTLMTHYHFSGWQISTVIVLASIFNILGAKFSPNLEKYWSKQAIITSLVILMDIGLLATLYANIVVLTGCFILINLVTAIVEPIFNDFLQQQLPSNARATLLSVMSMIFSLVMIGLFPVVGVLITWLHFNLAFFSIGILLLASCFSIAITYLIKK</sequence>
<evidence type="ECO:0000313" key="9">
    <source>
        <dbReference type="Proteomes" id="UP000051568"/>
    </source>
</evidence>
<dbReference type="InterPro" id="IPR036259">
    <property type="entry name" value="MFS_trans_sf"/>
</dbReference>
<evidence type="ECO:0000256" key="5">
    <source>
        <dbReference type="ARBA" id="ARBA00023136"/>
    </source>
</evidence>
<dbReference type="OrthoDB" id="9816124at2"/>
<evidence type="ECO:0000256" key="2">
    <source>
        <dbReference type="ARBA" id="ARBA00022448"/>
    </source>
</evidence>
<evidence type="ECO:0000256" key="4">
    <source>
        <dbReference type="ARBA" id="ARBA00022989"/>
    </source>
</evidence>
<feature type="transmembrane region" description="Helical" evidence="6">
    <location>
        <begin position="375"/>
        <end position="396"/>
    </location>
</feature>
<evidence type="ECO:0000256" key="6">
    <source>
        <dbReference type="SAM" id="Phobius"/>
    </source>
</evidence>
<dbReference type="GO" id="GO:0022857">
    <property type="term" value="F:transmembrane transporter activity"/>
    <property type="evidence" value="ECO:0007669"/>
    <property type="project" value="InterPro"/>
</dbReference>
<evidence type="ECO:0000259" key="7">
    <source>
        <dbReference type="PROSITE" id="PS50850"/>
    </source>
</evidence>
<feature type="transmembrane region" description="Helical" evidence="6">
    <location>
        <begin position="286"/>
        <end position="303"/>
    </location>
</feature>
<reference evidence="8 9" key="1">
    <citation type="journal article" date="2015" name="Genome Announc.">
        <title>Expanding the biotechnology potential of lactobacilli through comparative genomics of 213 strains and associated genera.</title>
        <authorList>
            <person name="Sun Z."/>
            <person name="Harris H.M."/>
            <person name="McCann A."/>
            <person name="Guo C."/>
            <person name="Argimon S."/>
            <person name="Zhang W."/>
            <person name="Yang X."/>
            <person name="Jeffery I.B."/>
            <person name="Cooney J.C."/>
            <person name="Kagawa T.F."/>
            <person name="Liu W."/>
            <person name="Song Y."/>
            <person name="Salvetti E."/>
            <person name="Wrobel A."/>
            <person name="Rasinkangas P."/>
            <person name="Parkhill J."/>
            <person name="Rea M.C."/>
            <person name="O'Sullivan O."/>
            <person name="Ritari J."/>
            <person name="Douillard F.P."/>
            <person name="Paul Ross R."/>
            <person name="Yang R."/>
            <person name="Briner A.E."/>
            <person name="Felis G.E."/>
            <person name="de Vos W.M."/>
            <person name="Barrangou R."/>
            <person name="Klaenhammer T.R."/>
            <person name="Caufield P.W."/>
            <person name="Cui Y."/>
            <person name="Zhang H."/>
            <person name="O'Toole P.W."/>
        </authorList>
    </citation>
    <scope>NUCLEOTIDE SEQUENCE [LARGE SCALE GENOMIC DNA]</scope>
    <source>
        <strain evidence="8 9">DSM 17757</strain>
    </source>
</reference>
<feature type="transmembrane region" description="Helical" evidence="6">
    <location>
        <begin position="221"/>
        <end position="242"/>
    </location>
</feature>
<keyword evidence="9" id="KW-1185">Reference proteome</keyword>
<dbReference type="Proteomes" id="UP000051568">
    <property type="component" value="Unassembled WGS sequence"/>
</dbReference>
<dbReference type="InterPro" id="IPR053160">
    <property type="entry name" value="MFS_DHA3_Transporter"/>
</dbReference>
<accession>A0A0R2IX29</accession>
<keyword evidence="4 6" id="KW-1133">Transmembrane helix</keyword>
<protein>
    <submittedName>
        <fullName evidence="8">Major facilitator superfamily permease</fullName>
    </submittedName>
</protein>
<comment type="subcellular location">
    <subcellularLocation>
        <location evidence="1">Cell membrane</location>
        <topology evidence="1">Multi-pass membrane protein</topology>
    </subcellularLocation>
</comment>
<feature type="transmembrane region" description="Helical" evidence="6">
    <location>
        <begin position="309"/>
        <end position="332"/>
    </location>
</feature>
<feature type="transmembrane region" description="Helical" evidence="6">
    <location>
        <begin position="344"/>
        <end position="369"/>
    </location>
</feature>
<dbReference type="PANTHER" id="PTHR23530:SF1">
    <property type="entry name" value="PERMEASE, MAJOR FACILITATOR SUPERFAMILY-RELATED"/>
    <property type="match status" value="1"/>
</dbReference>